<dbReference type="Pfam" id="PF21006">
    <property type="entry name" value="NHase_beta_N"/>
    <property type="match status" value="1"/>
</dbReference>
<comment type="similarity">
    <text evidence="2 5">Belongs to the nitrile hydratase subunit beta family.</text>
</comment>
<evidence type="ECO:0000313" key="9">
    <source>
        <dbReference type="Proteomes" id="UP000626220"/>
    </source>
</evidence>
<organism evidence="8 9">
    <name type="scientific">Seohaeicola zhoushanensis</name>
    <dbReference type="NCBI Taxonomy" id="1569283"/>
    <lineage>
        <taxon>Bacteria</taxon>
        <taxon>Pseudomonadati</taxon>
        <taxon>Pseudomonadota</taxon>
        <taxon>Alphaproteobacteria</taxon>
        <taxon>Rhodobacterales</taxon>
        <taxon>Roseobacteraceae</taxon>
        <taxon>Seohaeicola</taxon>
    </lineage>
</organism>
<evidence type="ECO:0000256" key="3">
    <source>
        <dbReference type="ARBA" id="ARBA00023239"/>
    </source>
</evidence>
<reference evidence="8" key="2">
    <citation type="submission" date="2020-09" db="EMBL/GenBank/DDBJ databases">
        <authorList>
            <person name="Sun Q."/>
            <person name="Kim S."/>
        </authorList>
    </citation>
    <scope>NUCLEOTIDE SEQUENCE</scope>
    <source>
        <strain evidence="8">KCTC 42650</strain>
    </source>
</reference>
<dbReference type="EMBL" id="BNCJ01000004">
    <property type="protein sequence ID" value="GHF48812.1"/>
    <property type="molecule type" value="Genomic_DNA"/>
</dbReference>
<dbReference type="RefSeq" id="WP_189679979.1">
    <property type="nucleotide sequence ID" value="NZ_BNCJ01000004.1"/>
</dbReference>
<dbReference type="NCBIfam" id="TIGR03888">
    <property type="entry name" value="nitrile_beta"/>
    <property type="match status" value="1"/>
</dbReference>
<dbReference type="SUPFAM" id="SSF50090">
    <property type="entry name" value="Electron transport accessory proteins"/>
    <property type="match status" value="1"/>
</dbReference>
<evidence type="ECO:0000313" key="8">
    <source>
        <dbReference type="EMBL" id="GHF48812.1"/>
    </source>
</evidence>
<accession>A0A8J3M6P9</accession>
<evidence type="ECO:0000256" key="4">
    <source>
        <dbReference type="ARBA" id="ARBA00044877"/>
    </source>
</evidence>
<evidence type="ECO:0000256" key="2">
    <source>
        <dbReference type="ARBA" id="ARBA00009098"/>
    </source>
</evidence>
<keyword evidence="3 5" id="KW-0456">Lyase</keyword>
<reference evidence="8" key="1">
    <citation type="journal article" date="2014" name="Int. J. Syst. Evol. Microbiol.">
        <title>Complete genome sequence of Corynebacterium casei LMG S-19264T (=DSM 44701T), isolated from a smear-ripened cheese.</title>
        <authorList>
            <consortium name="US DOE Joint Genome Institute (JGI-PGF)"/>
            <person name="Walter F."/>
            <person name="Albersmeier A."/>
            <person name="Kalinowski J."/>
            <person name="Ruckert C."/>
        </authorList>
    </citation>
    <scope>NUCLEOTIDE SEQUENCE</scope>
    <source>
        <strain evidence="8">KCTC 42650</strain>
    </source>
</reference>
<dbReference type="Gene3D" id="1.10.472.20">
    <property type="entry name" value="Nitrile hydratase, beta subunit"/>
    <property type="match status" value="1"/>
</dbReference>
<keyword evidence="9" id="KW-1185">Reference proteome</keyword>
<dbReference type="Proteomes" id="UP000626220">
    <property type="component" value="Unassembled WGS sequence"/>
</dbReference>
<dbReference type="PIRSF" id="PIRSF001427">
    <property type="entry name" value="NHase_beta"/>
    <property type="match status" value="1"/>
</dbReference>
<evidence type="ECO:0000259" key="7">
    <source>
        <dbReference type="Pfam" id="PF21006"/>
    </source>
</evidence>
<feature type="domain" description="Nitrile hydratase beta subunit" evidence="6">
    <location>
        <begin position="123"/>
        <end position="224"/>
    </location>
</feature>
<comment type="caution">
    <text evidence="8">The sequence shown here is derived from an EMBL/GenBank/DDBJ whole genome shotgun (WGS) entry which is preliminary data.</text>
</comment>
<dbReference type="EC" id="4.2.1.84" evidence="5"/>
<dbReference type="InterPro" id="IPR042262">
    <property type="entry name" value="CN_hydtase_beta_C"/>
</dbReference>
<evidence type="ECO:0000256" key="5">
    <source>
        <dbReference type="PIRNR" id="PIRNR001427"/>
    </source>
</evidence>
<dbReference type="InterPro" id="IPR049054">
    <property type="entry name" value="CN_hydtase_beta-like_N"/>
</dbReference>
<dbReference type="InterPro" id="IPR024690">
    <property type="entry name" value="CN_hydtase_beta_dom_C"/>
</dbReference>
<feature type="domain" description="Nitrile hydratase beta subunit-like N-terminal" evidence="7">
    <location>
        <begin position="1"/>
        <end position="101"/>
    </location>
</feature>
<sequence>MTRAHDMGGRYGYGAIHPDGEDEPVFHEDWHARAAALTLAAGALGQWNIDMSRHTRECLSVRDYSSFSYYEKWIAALADLLVETSVLTTDELKGEAAEGRHALSYSALRAEAVPEVLAKGSPYTRPGRVAPHFTEGQAVRLRRHPENTHVEGGHTRLPAYAAGARGRILRLHGIHVLPDTSAHGLGDQAEPLYAVAIPAVELWQMPEHPNDEVVLDLWQSYLEPA</sequence>
<comment type="catalytic activity">
    <reaction evidence="4 5">
        <text>an aliphatic primary amide = an aliphatic nitrile + H2O</text>
        <dbReference type="Rhea" id="RHEA:12673"/>
        <dbReference type="ChEBI" id="CHEBI:15377"/>
        <dbReference type="ChEBI" id="CHEBI:65285"/>
        <dbReference type="ChEBI" id="CHEBI:80291"/>
        <dbReference type="EC" id="4.2.1.84"/>
    </reaction>
</comment>
<dbReference type="GO" id="GO:0046914">
    <property type="term" value="F:transition metal ion binding"/>
    <property type="evidence" value="ECO:0007669"/>
    <property type="project" value="InterPro"/>
</dbReference>
<evidence type="ECO:0000256" key="1">
    <source>
        <dbReference type="ARBA" id="ARBA00004042"/>
    </source>
</evidence>
<dbReference type="InterPro" id="IPR008990">
    <property type="entry name" value="Elect_transpt_acc-like_dom_sf"/>
</dbReference>
<dbReference type="GO" id="GO:0018822">
    <property type="term" value="F:nitrile hydratase activity"/>
    <property type="evidence" value="ECO:0007669"/>
    <property type="project" value="UniProtKB-EC"/>
</dbReference>
<protein>
    <recommendedName>
        <fullName evidence="5">Nitrile hydratase subunit beta</fullName>
        <shortName evidence="5">NHase</shortName>
        <ecNumber evidence="5">4.2.1.84</ecNumber>
    </recommendedName>
</protein>
<proteinExistence type="inferred from homology"/>
<dbReference type="Pfam" id="PF02211">
    <property type="entry name" value="NHase_beta_C"/>
    <property type="match status" value="1"/>
</dbReference>
<comment type="function">
    <text evidence="1 5">NHase catalyzes the hydration of various nitrile compounds to the corresponding amides.</text>
</comment>
<evidence type="ECO:0000259" key="6">
    <source>
        <dbReference type="Pfam" id="PF02211"/>
    </source>
</evidence>
<dbReference type="InterPro" id="IPR003168">
    <property type="entry name" value="Nitrile_hydratase_bsu"/>
</dbReference>
<name>A0A8J3M6P9_9RHOB</name>
<gene>
    <name evidence="8" type="ORF">GCM10017056_20450</name>
</gene>
<dbReference type="Gene3D" id="2.30.30.50">
    <property type="match status" value="1"/>
</dbReference>
<dbReference type="AlphaFoldDB" id="A0A8J3M6P9"/>